<dbReference type="Proteomes" id="UP001470230">
    <property type="component" value="Unassembled WGS sequence"/>
</dbReference>
<organism evidence="2 3">
    <name type="scientific">Tritrichomonas musculus</name>
    <dbReference type="NCBI Taxonomy" id="1915356"/>
    <lineage>
        <taxon>Eukaryota</taxon>
        <taxon>Metamonada</taxon>
        <taxon>Parabasalia</taxon>
        <taxon>Tritrichomonadida</taxon>
        <taxon>Tritrichomonadidae</taxon>
        <taxon>Tritrichomonas</taxon>
    </lineage>
</organism>
<proteinExistence type="predicted"/>
<protein>
    <submittedName>
        <fullName evidence="2">Uncharacterized protein</fullName>
    </submittedName>
</protein>
<comment type="caution">
    <text evidence="2">The sequence shown here is derived from an EMBL/GenBank/DDBJ whole genome shotgun (WGS) entry which is preliminary data.</text>
</comment>
<feature type="compositionally biased region" description="Basic and acidic residues" evidence="1">
    <location>
        <begin position="423"/>
        <end position="435"/>
    </location>
</feature>
<evidence type="ECO:0000256" key="1">
    <source>
        <dbReference type="SAM" id="MobiDB-lite"/>
    </source>
</evidence>
<feature type="compositionally biased region" description="Basic and acidic residues" evidence="1">
    <location>
        <begin position="781"/>
        <end position="793"/>
    </location>
</feature>
<dbReference type="EMBL" id="JAPFFF010000009">
    <property type="protein sequence ID" value="KAK8882684.1"/>
    <property type="molecule type" value="Genomic_DNA"/>
</dbReference>
<keyword evidence="3" id="KW-1185">Reference proteome</keyword>
<evidence type="ECO:0000313" key="3">
    <source>
        <dbReference type="Proteomes" id="UP001470230"/>
    </source>
</evidence>
<feature type="region of interest" description="Disordered" evidence="1">
    <location>
        <begin position="423"/>
        <end position="443"/>
    </location>
</feature>
<name>A0ABR2JVA7_9EUKA</name>
<evidence type="ECO:0000313" key="2">
    <source>
        <dbReference type="EMBL" id="KAK8882684.1"/>
    </source>
</evidence>
<sequence>MADSTSSLTIFSPEPAPNEFSSALLSIFDSETVNHDYVKQLVYSLATRTADPMLQYLCSGATYFPNSVIGFSALIAALIPLELNSQIQHLQTFIGVLPKIFTRTVTSIGNLLDSMKLEIPQSLQDLRASLANPVQNVKQTLQYLIVYYNIEQFVKDQKEAYTEALLNSVRVCVAWILSIASYLRLNTLALATSSTATLTRVGKIDDDLIPSIHSSFVTVNTFSPSTLDISYVQPLLQSSAIIITTLSTYLDKISSEPDHAQIQSYQNEALSYMNLLQGTLDQIRGIPADVAQQDARIFIQNLYSTVDYFGKSLSQQPEMFSSLQSDLKIQAFVAFLLFDVLKAADTTKMKKLFTQFYAIDNLPGILQKSQEIQNEMQVVNNELYGFGSQQNKETKAQEEKSNVIKKTTIEEVQVIKTVSEKPKRIQHTIPEKPPEPIKPQGPVIDPPRDIDQIYYTLDFHDTPMLTNALALITCQEAREATISDINDFLNNPELASDRAKLEDSVRKVLIMRAENKYLLDVAVIAQFDENTCMEKSLDIAAVMPLYAGKEQKAVHQHSLPLFLQKSSTEVYSAVRTLLSYITYIVPLRQRVDQIATIILKEARSVDKEIQETVNIFQIPSRSPGNTDRERDIFDLATFLSYADIMQCGEFYETNVEVWINQLRSHITMEKTRNIAMDMVVSCIATATARRCFDPAVMRSCRASLEALDQYLSQQTEQARLRLIGCLCLIPVQFNPEGQMDVPWASALALITPTALNELFSINSSSLTSHLIHTYSVQTAEDVERSKTKSESEAKGLMAQLSSSSSDDDDEPEIIYEDIIEEEEVGEPETIEEVEEITIEEEEDETEDESQMVNQVHQARTLEAVRNALHLLKSFNDAALNLEPAIVNARFQSLYLAMYDLTQLVSPEEAGQITQQLQNITAIAKQIVGYNDRSQVSQLQVSIDYLKQLKHSFTKKSSSSVVLSELVLLNSYSDQLYSLVEYDPNEVEINNKEPLKKEVITESKDVLKLIRQLGRRSIKLIQQTNDIPHSKPLVKAIAQTSESVQLFYLYIRCTENSDDVLRSVVSNGCRKMESALSCMVMLLPKTLVDEYNEIRTINNDIVSHLEYMVDLSEQKGGTVASKAQGPAGSIQESGNELTEKRLNAEALVIKRRKELSDAEAEVQRLKDA</sequence>
<accession>A0ABR2JVA7</accession>
<feature type="region of interest" description="Disordered" evidence="1">
    <location>
        <begin position="779"/>
        <end position="811"/>
    </location>
</feature>
<gene>
    <name evidence="2" type="ORF">M9Y10_045326</name>
</gene>
<reference evidence="2 3" key="1">
    <citation type="submission" date="2024-04" db="EMBL/GenBank/DDBJ databases">
        <title>Tritrichomonas musculus Genome.</title>
        <authorList>
            <person name="Alves-Ferreira E."/>
            <person name="Grigg M."/>
            <person name="Lorenzi H."/>
            <person name="Galac M."/>
        </authorList>
    </citation>
    <scope>NUCLEOTIDE SEQUENCE [LARGE SCALE GENOMIC DNA]</scope>
    <source>
        <strain evidence="2 3">EAF2021</strain>
    </source>
</reference>